<feature type="domain" description="Glutathione S-transferase UstS-like C-terminal" evidence="2">
    <location>
        <begin position="243"/>
        <end position="306"/>
    </location>
</feature>
<accession>A0A0C3AMN6</accession>
<keyword evidence="4" id="KW-1185">Reference proteome</keyword>
<proteinExistence type="predicted"/>
<organism evidence="3 4">
    <name type="scientific">Scleroderma citrinum Foug A</name>
    <dbReference type="NCBI Taxonomy" id="1036808"/>
    <lineage>
        <taxon>Eukaryota</taxon>
        <taxon>Fungi</taxon>
        <taxon>Dikarya</taxon>
        <taxon>Basidiomycota</taxon>
        <taxon>Agaricomycotina</taxon>
        <taxon>Agaricomycetes</taxon>
        <taxon>Agaricomycetidae</taxon>
        <taxon>Boletales</taxon>
        <taxon>Sclerodermatineae</taxon>
        <taxon>Sclerodermataceae</taxon>
        <taxon>Scleroderma</taxon>
    </lineage>
</organism>
<protein>
    <submittedName>
        <fullName evidence="3">Uncharacterized protein</fullName>
    </submittedName>
</protein>
<name>A0A0C3AMN6_9AGAM</name>
<dbReference type="Pfam" id="PF22041">
    <property type="entry name" value="GST_C_7"/>
    <property type="match status" value="2"/>
</dbReference>
<reference evidence="3 4" key="1">
    <citation type="submission" date="2014-04" db="EMBL/GenBank/DDBJ databases">
        <authorList>
            <consortium name="DOE Joint Genome Institute"/>
            <person name="Kuo A."/>
            <person name="Kohler A."/>
            <person name="Nagy L.G."/>
            <person name="Floudas D."/>
            <person name="Copeland A."/>
            <person name="Barry K.W."/>
            <person name="Cichocki N."/>
            <person name="Veneault-Fourrey C."/>
            <person name="LaButti K."/>
            <person name="Lindquist E.A."/>
            <person name="Lipzen A."/>
            <person name="Lundell T."/>
            <person name="Morin E."/>
            <person name="Murat C."/>
            <person name="Sun H."/>
            <person name="Tunlid A."/>
            <person name="Henrissat B."/>
            <person name="Grigoriev I.V."/>
            <person name="Hibbett D.S."/>
            <person name="Martin F."/>
            <person name="Nordberg H.P."/>
            <person name="Cantor M.N."/>
            <person name="Hua S.X."/>
        </authorList>
    </citation>
    <scope>NUCLEOTIDE SEQUENCE [LARGE SCALE GENOMIC DNA]</scope>
    <source>
        <strain evidence="3 4">Foug A</strain>
    </source>
</reference>
<dbReference type="InterPro" id="IPR036282">
    <property type="entry name" value="Glutathione-S-Trfase_C_sf"/>
</dbReference>
<reference evidence="4" key="2">
    <citation type="submission" date="2015-01" db="EMBL/GenBank/DDBJ databases">
        <title>Evolutionary Origins and Diversification of the Mycorrhizal Mutualists.</title>
        <authorList>
            <consortium name="DOE Joint Genome Institute"/>
            <consortium name="Mycorrhizal Genomics Consortium"/>
            <person name="Kohler A."/>
            <person name="Kuo A."/>
            <person name="Nagy L.G."/>
            <person name="Floudas D."/>
            <person name="Copeland A."/>
            <person name="Barry K.W."/>
            <person name="Cichocki N."/>
            <person name="Veneault-Fourrey C."/>
            <person name="LaButti K."/>
            <person name="Lindquist E.A."/>
            <person name="Lipzen A."/>
            <person name="Lundell T."/>
            <person name="Morin E."/>
            <person name="Murat C."/>
            <person name="Riley R."/>
            <person name="Ohm R."/>
            <person name="Sun H."/>
            <person name="Tunlid A."/>
            <person name="Henrissat B."/>
            <person name="Grigoriev I.V."/>
            <person name="Hibbett D.S."/>
            <person name="Martin F."/>
        </authorList>
    </citation>
    <scope>NUCLEOTIDE SEQUENCE [LARGE SCALE GENOMIC DNA]</scope>
    <source>
        <strain evidence="4">Foug A</strain>
    </source>
</reference>
<evidence type="ECO:0000259" key="1">
    <source>
        <dbReference type="Pfam" id="PF13409"/>
    </source>
</evidence>
<evidence type="ECO:0000259" key="2">
    <source>
        <dbReference type="Pfam" id="PF22041"/>
    </source>
</evidence>
<evidence type="ECO:0000313" key="4">
    <source>
        <dbReference type="Proteomes" id="UP000053989"/>
    </source>
</evidence>
<dbReference type="Proteomes" id="UP000053989">
    <property type="component" value="Unassembled WGS sequence"/>
</dbReference>
<dbReference type="OrthoDB" id="4951845at2759"/>
<feature type="domain" description="GST N-terminal" evidence="1">
    <location>
        <begin position="32"/>
        <end position="94"/>
    </location>
</feature>
<dbReference type="SUPFAM" id="SSF47616">
    <property type="entry name" value="GST C-terminal domain-like"/>
    <property type="match status" value="1"/>
</dbReference>
<dbReference type="CDD" id="cd00299">
    <property type="entry name" value="GST_C_family"/>
    <property type="match status" value="1"/>
</dbReference>
<dbReference type="EMBL" id="KN822018">
    <property type="protein sequence ID" value="KIM66232.1"/>
    <property type="molecule type" value="Genomic_DNA"/>
</dbReference>
<dbReference type="Pfam" id="PF13409">
    <property type="entry name" value="GST_N_2"/>
    <property type="match status" value="1"/>
</dbReference>
<dbReference type="SUPFAM" id="SSF52833">
    <property type="entry name" value="Thioredoxin-like"/>
    <property type="match status" value="1"/>
</dbReference>
<evidence type="ECO:0000313" key="3">
    <source>
        <dbReference type="EMBL" id="KIM66232.1"/>
    </source>
</evidence>
<dbReference type="AlphaFoldDB" id="A0A0C3AMN6"/>
<gene>
    <name evidence="3" type="ORF">SCLCIDRAFT_22094</name>
</gene>
<sequence>MLPLVLYDIPSNVKGGHYSPNTTKTRQVNPCYKGLPFEIDWVEHPDIAPRMKEFGVAPSKLPDGSETYTLPVLHDPNTGALVTDSFEIAVYLDNAYPEKPVFPKDTEGLIRVFADVYTDQLMPAIKFLIVRAVEIMREPSAQCYITTKEKCFNQNLAEFSPEGPERDKHWSILEKGFVMTKRWSPCLDKVTATGNCWHFFVIREYVGLKWRSMLLVQLLRQRDQLDAFGRVQAYPQDKVPAVYDGAIVWYGKTNGKWLMGDTFSYADIIAATSRLFWFKKVLHDDEWKRIAAWHDGQWERLLADVESECKVVQ</sequence>
<dbReference type="InterPro" id="IPR054416">
    <property type="entry name" value="GST_UstS-like_C"/>
</dbReference>
<dbReference type="InterPro" id="IPR036249">
    <property type="entry name" value="Thioredoxin-like_sf"/>
</dbReference>
<dbReference type="Gene3D" id="1.20.1050.10">
    <property type="match status" value="1"/>
</dbReference>
<dbReference type="Gene3D" id="3.40.30.10">
    <property type="entry name" value="Glutaredoxin"/>
    <property type="match status" value="1"/>
</dbReference>
<dbReference type="InParanoid" id="A0A0C3AMN6"/>
<feature type="domain" description="Glutathione S-transferase UstS-like C-terminal" evidence="2">
    <location>
        <begin position="109"/>
        <end position="183"/>
    </location>
</feature>
<dbReference type="InterPro" id="IPR004045">
    <property type="entry name" value="Glutathione_S-Trfase_N"/>
</dbReference>
<dbReference type="HOGENOM" id="CLU_011226_4_0_1"/>
<dbReference type="STRING" id="1036808.A0A0C3AMN6"/>